<dbReference type="InterPro" id="IPR020459">
    <property type="entry name" value="AMP-binding"/>
</dbReference>
<dbReference type="PROSITE" id="PS00455">
    <property type="entry name" value="AMP_BINDING"/>
    <property type="match status" value="1"/>
</dbReference>
<sequence>MDSQTIHETIYDHFAKQVASQPDASAIITRKRNVTYAELDRMATSIAAMLPKDPRFVGIVMDHGPAMIAAMLAALKTGAAYVPAEPSFPVERIHFMLTEADVDVVVTQQEYDSLFRQAERVYVEPAYSGTSAPAHTTSSGTAEDLAYVLYTSGTTGDPKGVCVENRNVLGYVKAFENEMRIGPGDVMLQYSVCSFDIFVEEVFCSLLTGATLAIPSSAEHDDLQALLDFVDEMGVTIVDGFPYLIADINASGRTPKSVRLYVSGGDVLRASYCDQLVRSAEVYNTYGPSETTCCATYYCASAGQPREDDTYPIGKAVLGYRVQLLDDLLRPVPPGQTGEICITGAGVARGYLTDRPETGNFVEQEDGSRLYRTGDLGVELEDGQIAFLHRKDSQVMIKGQRVECEEVENVLSADEAVNRAVVRAHIDENRLSYLVAYLTPRHQDQGIVLSQLRKRLARRLASFMVPEFFVVMSEIPLNSNGKPDDAALPVVLKEG</sequence>
<dbReference type="InterPro" id="IPR025110">
    <property type="entry name" value="AMP-bd_C"/>
</dbReference>
<dbReference type="RefSeq" id="WP_120204486.1">
    <property type="nucleotide sequence ID" value="NZ_CP032514.1"/>
</dbReference>
<name>A0ABN5PQ63_9ACTO</name>
<dbReference type="PANTHER" id="PTHR45527:SF1">
    <property type="entry name" value="FATTY ACID SYNTHASE"/>
    <property type="match status" value="1"/>
</dbReference>
<evidence type="ECO:0000313" key="4">
    <source>
        <dbReference type="Proteomes" id="UP000273001"/>
    </source>
</evidence>
<dbReference type="PRINTS" id="PR00154">
    <property type="entry name" value="AMPBINDING"/>
</dbReference>
<dbReference type="Pfam" id="PF00501">
    <property type="entry name" value="AMP-binding"/>
    <property type="match status" value="1"/>
</dbReference>
<organism evidence="3 4">
    <name type="scientific">Actinomyces lilanjuaniae</name>
    <dbReference type="NCBI Taxonomy" id="2321394"/>
    <lineage>
        <taxon>Bacteria</taxon>
        <taxon>Bacillati</taxon>
        <taxon>Actinomycetota</taxon>
        <taxon>Actinomycetes</taxon>
        <taxon>Actinomycetales</taxon>
        <taxon>Actinomycetaceae</taxon>
        <taxon>Actinomyces</taxon>
    </lineage>
</organism>
<dbReference type="InterPro" id="IPR045851">
    <property type="entry name" value="AMP-bd_C_sf"/>
</dbReference>
<evidence type="ECO:0000259" key="1">
    <source>
        <dbReference type="Pfam" id="PF00501"/>
    </source>
</evidence>
<dbReference type="EMBL" id="CP032514">
    <property type="protein sequence ID" value="AYD89823.1"/>
    <property type="molecule type" value="Genomic_DNA"/>
</dbReference>
<dbReference type="Gene3D" id="3.40.50.12780">
    <property type="entry name" value="N-terminal domain of ligase-like"/>
    <property type="match status" value="1"/>
</dbReference>
<dbReference type="NCBIfam" id="TIGR01733">
    <property type="entry name" value="AA-adenyl-dom"/>
    <property type="match status" value="1"/>
</dbReference>
<dbReference type="SUPFAM" id="SSF56801">
    <property type="entry name" value="Acetyl-CoA synthetase-like"/>
    <property type="match status" value="1"/>
</dbReference>
<proteinExistence type="predicted"/>
<dbReference type="PANTHER" id="PTHR45527">
    <property type="entry name" value="NONRIBOSOMAL PEPTIDE SYNTHETASE"/>
    <property type="match status" value="1"/>
</dbReference>
<dbReference type="Gene3D" id="3.30.300.30">
    <property type="match status" value="1"/>
</dbReference>
<feature type="domain" description="AMP-dependent synthetase/ligase" evidence="1">
    <location>
        <begin position="14"/>
        <end position="352"/>
    </location>
</feature>
<protein>
    <submittedName>
        <fullName evidence="3">Amino acid adenylation domain-containing protein</fullName>
    </submittedName>
</protein>
<dbReference type="InterPro" id="IPR020845">
    <property type="entry name" value="AMP-binding_CS"/>
</dbReference>
<accession>A0ABN5PQ63</accession>
<evidence type="ECO:0000313" key="3">
    <source>
        <dbReference type="EMBL" id="AYD89823.1"/>
    </source>
</evidence>
<reference evidence="3 4" key="1">
    <citation type="submission" date="2018-09" db="EMBL/GenBank/DDBJ databases">
        <authorList>
            <person name="Li J."/>
        </authorList>
    </citation>
    <scope>NUCLEOTIDE SEQUENCE [LARGE SCALE GENOMIC DNA]</scope>
    <source>
        <strain evidence="3 4">2129</strain>
    </source>
</reference>
<keyword evidence="4" id="KW-1185">Reference proteome</keyword>
<dbReference type="CDD" id="cd05930">
    <property type="entry name" value="A_NRPS"/>
    <property type="match status" value="1"/>
</dbReference>
<dbReference type="Proteomes" id="UP000273001">
    <property type="component" value="Chromosome"/>
</dbReference>
<feature type="domain" description="AMP-binding enzyme C-terminal" evidence="2">
    <location>
        <begin position="406"/>
        <end position="482"/>
    </location>
</feature>
<dbReference type="InterPro" id="IPR000873">
    <property type="entry name" value="AMP-dep_synth/lig_dom"/>
</dbReference>
<gene>
    <name evidence="3" type="ORF">D5R93_06870</name>
</gene>
<dbReference type="InterPro" id="IPR042099">
    <property type="entry name" value="ANL_N_sf"/>
</dbReference>
<dbReference type="Pfam" id="PF13193">
    <property type="entry name" value="AMP-binding_C"/>
    <property type="match status" value="1"/>
</dbReference>
<dbReference type="InterPro" id="IPR010071">
    <property type="entry name" value="AA_adenyl_dom"/>
</dbReference>
<evidence type="ECO:0000259" key="2">
    <source>
        <dbReference type="Pfam" id="PF13193"/>
    </source>
</evidence>